<evidence type="ECO:0000313" key="4">
    <source>
        <dbReference type="Proteomes" id="UP000887568"/>
    </source>
</evidence>
<dbReference type="AlphaFoldDB" id="A0A913ZTU2"/>
<proteinExistence type="predicted"/>
<accession>A0A913ZTU2</accession>
<feature type="compositionally biased region" description="Low complexity" evidence="1">
    <location>
        <begin position="7"/>
        <end position="58"/>
    </location>
</feature>
<dbReference type="CDD" id="cd12087">
    <property type="entry name" value="TM_EGFR-like"/>
    <property type="match status" value="1"/>
</dbReference>
<reference evidence="3" key="1">
    <citation type="submission" date="2022-11" db="UniProtKB">
        <authorList>
            <consortium name="EnsemblMetazoa"/>
        </authorList>
    </citation>
    <scope>IDENTIFICATION</scope>
</reference>
<feature type="region of interest" description="Disordered" evidence="1">
    <location>
        <begin position="179"/>
        <end position="277"/>
    </location>
</feature>
<keyword evidence="2" id="KW-1133">Transmembrane helix</keyword>
<keyword evidence="2" id="KW-0472">Membrane</keyword>
<evidence type="ECO:0000313" key="3">
    <source>
        <dbReference type="EnsemblMetazoa" id="XP_038054625.1"/>
    </source>
</evidence>
<dbReference type="Proteomes" id="UP000887568">
    <property type="component" value="Unplaced"/>
</dbReference>
<feature type="compositionally biased region" description="Basic and acidic residues" evidence="1">
    <location>
        <begin position="179"/>
        <end position="189"/>
    </location>
</feature>
<name>A0A913ZTU2_PATMI</name>
<sequence>MITEDGQSTSIGSDVQSSSIGSDVQSSSIGSDDQSTSIGSDSQSTSIGSDDQSTSIGSPTSHTPPRPGDSSGFFHATTIALACVLSIVLFLVIFGAGVWYLRRRGKLPAFMTKNRSPNEPSTELEVQAAKRAPIPTPPALGSAEYSFAYGQRPDTGGANAMNKDNDEYHYYSSLDKDGVGEKSARHVKDGLGSVKVPSREAPSDHDYFALVKADKDEDANVQDGGHNEVVSSPEDDDDHTYFPLQKTPERPSGNANSGYEVPKPAPTSGSEAEEASL</sequence>
<feature type="region of interest" description="Disordered" evidence="1">
    <location>
        <begin position="1"/>
        <end position="69"/>
    </location>
</feature>
<organism evidence="3 4">
    <name type="scientific">Patiria miniata</name>
    <name type="common">Bat star</name>
    <name type="synonym">Asterina miniata</name>
    <dbReference type="NCBI Taxonomy" id="46514"/>
    <lineage>
        <taxon>Eukaryota</taxon>
        <taxon>Metazoa</taxon>
        <taxon>Echinodermata</taxon>
        <taxon>Eleutherozoa</taxon>
        <taxon>Asterozoa</taxon>
        <taxon>Asteroidea</taxon>
        <taxon>Valvatacea</taxon>
        <taxon>Valvatida</taxon>
        <taxon>Asterinidae</taxon>
        <taxon>Patiria</taxon>
    </lineage>
</organism>
<dbReference type="OrthoDB" id="10609141at2759"/>
<keyword evidence="4" id="KW-1185">Reference proteome</keyword>
<evidence type="ECO:0000256" key="1">
    <source>
        <dbReference type="SAM" id="MobiDB-lite"/>
    </source>
</evidence>
<protein>
    <submittedName>
        <fullName evidence="3">Uncharacterized protein</fullName>
    </submittedName>
</protein>
<feature type="compositionally biased region" description="Basic and acidic residues" evidence="1">
    <location>
        <begin position="197"/>
        <end position="215"/>
    </location>
</feature>
<feature type="transmembrane region" description="Helical" evidence="2">
    <location>
        <begin position="73"/>
        <end position="101"/>
    </location>
</feature>
<keyword evidence="2" id="KW-0812">Transmembrane</keyword>
<dbReference type="RefSeq" id="XP_038054625.1">
    <property type="nucleotide sequence ID" value="XM_038198697.1"/>
</dbReference>
<dbReference type="GeneID" id="119726842"/>
<evidence type="ECO:0000256" key="2">
    <source>
        <dbReference type="SAM" id="Phobius"/>
    </source>
</evidence>
<dbReference type="EnsemblMetazoa" id="XM_038198697.1">
    <property type="protein sequence ID" value="XP_038054625.1"/>
    <property type="gene ID" value="LOC119726842"/>
</dbReference>